<proteinExistence type="predicted"/>
<organism evidence="1 2">
    <name type="scientific">Streptomyces showdoensis</name>
    <dbReference type="NCBI Taxonomy" id="68268"/>
    <lineage>
        <taxon>Bacteria</taxon>
        <taxon>Bacillati</taxon>
        <taxon>Actinomycetota</taxon>
        <taxon>Actinomycetes</taxon>
        <taxon>Kitasatosporales</taxon>
        <taxon>Streptomycetaceae</taxon>
        <taxon>Streptomyces</taxon>
    </lineage>
</organism>
<evidence type="ECO:0008006" key="3">
    <source>
        <dbReference type="Google" id="ProtNLM"/>
    </source>
</evidence>
<dbReference type="Proteomes" id="UP000265325">
    <property type="component" value="Unassembled WGS sequence"/>
</dbReference>
<dbReference type="InterPro" id="IPR016024">
    <property type="entry name" value="ARM-type_fold"/>
</dbReference>
<dbReference type="EMBL" id="LAQS01000065">
    <property type="protein sequence ID" value="KKZ70230.1"/>
    <property type="molecule type" value="Genomic_DNA"/>
</dbReference>
<comment type="caution">
    <text evidence="1">The sequence shown here is derived from an EMBL/GenBank/DDBJ whole genome shotgun (WGS) entry which is preliminary data.</text>
</comment>
<reference evidence="1 2" key="1">
    <citation type="submission" date="2015-05" db="EMBL/GenBank/DDBJ databases">
        <title>Draft Genome assembly of Streptomyces showdoensis.</title>
        <authorList>
            <person name="Thapa K.K."/>
            <person name="Metsa-Ketela M."/>
        </authorList>
    </citation>
    <scope>NUCLEOTIDE SEQUENCE [LARGE SCALE GENOMIC DNA]</scope>
    <source>
        <strain evidence="1 2">ATCC 15227</strain>
    </source>
</reference>
<dbReference type="AlphaFoldDB" id="A0A2P2GFD7"/>
<dbReference type="Gene3D" id="1.25.10.10">
    <property type="entry name" value="Leucine-rich Repeat Variant"/>
    <property type="match status" value="1"/>
</dbReference>
<evidence type="ECO:0000313" key="1">
    <source>
        <dbReference type="EMBL" id="KKZ70230.1"/>
    </source>
</evidence>
<gene>
    <name evidence="1" type="ORF">VO63_30135</name>
</gene>
<accession>A0A2P2GFD7</accession>
<name>A0A2P2GFD7_STREW</name>
<protein>
    <recommendedName>
        <fullName evidence="3">PBS lyase</fullName>
    </recommendedName>
</protein>
<evidence type="ECO:0000313" key="2">
    <source>
        <dbReference type="Proteomes" id="UP000265325"/>
    </source>
</evidence>
<sequence>MARVLDVTSATAWTDLDEQIRRAVGWGAVERPEHPWLGPVGTGGSSGWRALLGRTATATTPDETRLALALCDPSGVIREAALAHAAGRPAVLPLVAVRATDWAAPVRDRARAVLADALPSADAATLAATAPVLLRIRGRLRGAEGAALLEERLRTAPAEVLTPLFLHRDRATRRLALRVAMERALFEPRELARIAAADPDQAVRSSAATAAVAADAPDETLGPLLGARTGPVRAAGVTALRRAGRHAEAEPFLHDRSGTVRACARWVLRQGGADPVALYRAACADPQTMPDRAPLGLAECGERAVDLPVLWALTGHPRPLARSSAVAGLRALDVADLTRLLPLLDDPAPGVVRETAKALAPWADRLPERELLDRTGPGRPPHVRIRALRLLRDNGSWTYAETARRLAEDPDPVLRYQVRRSLGLRT</sequence>
<keyword evidence="2" id="KW-1185">Reference proteome</keyword>
<dbReference type="SUPFAM" id="SSF48371">
    <property type="entry name" value="ARM repeat"/>
    <property type="match status" value="1"/>
</dbReference>
<dbReference type="InterPro" id="IPR011989">
    <property type="entry name" value="ARM-like"/>
</dbReference>